<dbReference type="EMBL" id="BDGG01000002">
    <property type="protein sequence ID" value="GAU91135.1"/>
    <property type="molecule type" value="Genomic_DNA"/>
</dbReference>
<keyword evidence="2" id="KW-1185">Reference proteome</keyword>
<reference evidence="1 2" key="1">
    <citation type="journal article" date="2016" name="Nat. Commun.">
        <title>Extremotolerant tardigrade genome and improved radiotolerance of human cultured cells by tardigrade-unique protein.</title>
        <authorList>
            <person name="Hashimoto T."/>
            <person name="Horikawa D.D."/>
            <person name="Saito Y."/>
            <person name="Kuwahara H."/>
            <person name="Kozuka-Hata H."/>
            <person name="Shin-I T."/>
            <person name="Minakuchi Y."/>
            <person name="Ohishi K."/>
            <person name="Motoyama A."/>
            <person name="Aizu T."/>
            <person name="Enomoto A."/>
            <person name="Kondo K."/>
            <person name="Tanaka S."/>
            <person name="Hara Y."/>
            <person name="Koshikawa S."/>
            <person name="Sagara H."/>
            <person name="Miura T."/>
            <person name="Yokobori S."/>
            <person name="Miyagawa K."/>
            <person name="Suzuki Y."/>
            <person name="Kubo T."/>
            <person name="Oyama M."/>
            <person name="Kohara Y."/>
            <person name="Fujiyama A."/>
            <person name="Arakawa K."/>
            <person name="Katayama T."/>
            <person name="Toyoda A."/>
            <person name="Kunieda T."/>
        </authorList>
    </citation>
    <scope>NUCLEOTIDE SEQUENCE [LARGE SCALE GENOMIC DNA]</scope>
    <source>
        <strain evidence="1 2">YOKOZUNA-1</strain>
    </source>
</reference>
<dbReference type="STRING" id="947166.A0A1D1URV8"/>
<proteinExistence type="predicted"/>
<evidence type="ECO:0008006" key="3">
    <source>
        <dbReference type="Google" id="ProtNLM"/>
    </source>
</evidence>
<name>A0A1D1URV8_RAMVA</name>
<protein>
    <recommendedName>
        <fullName evidence="3">C2H2-type domain-containing protein</fullName>
    </recommendedName>
</protein>
<evidence type="ECO:0000313" key="1">
    <source>
        <dbReference type="EMBL" id="GAU91135.1"/>
    </source>
</evidence>
<organism evidence="1 2">
    <name type="scientific">Ramazzottius varieornatus</name>
    <name type="common">Water bear</name>
    <name type="synonym">Tardigrade</name>
    <dbReference type="NCBI Taxonomy" id="947166"/>
    <lineage>
        <taxon>Eukaryota</taxon>
        <taxon>Metazoa</taxon>
        <taxon>Ecdysozoa</taxon>
        <taxon>Tardigrada</taxon>
        <taxon>Eutardigrada</taxon>
        <taxon>Parachela</taxon>
        <taxon>Hypsibioidea</taxon>
        <taxon>Ramazzottiidae</taxon>
        <taxon>Ramazzottius</taxon>
    </lineage>
</organism>
<comment type="caution">
    <text evidence="1">The sequence shown here is derived from an EMBL/GenBank/DDBJ whole genome shotgun (WGS) entry which is preliminary data.</text>
</comment>
<gene>
    <name evidence="1" type="primary">RvY_03450-1</name>
    <name evidence="1" type="synonym">RvY_03450.1</name>
    <name evidence="1" type="ORF">RvY_03450</name>
</gene>
<sequence>MMELDGGENGQYGGALRDLPPVADHLIVTPHGRMISGKYGLTFDRYKITINEMQDVPFDEVVPTMMSVLQHIIDVVLANVGERDIVRLRIETESLNIPIWTPPMLKSQLTLDRWMLEVQKVLNSQQAFKFDDSFNIIVSYATPPGGETIDNAPSALLNRLFKSTTIVVMKNKDNICMARAIVVGISRLDDDRTTYKKMQDARLALQKNTAFDLSGKQDFRVCSANHLNSYVHNWPPADKRSVLYHHNDHFDLLTSPAGFFKKTYWCDKCDKGYNQQRQHRCEHRCPCLRHNCPREEHDKIRCPECDLQFNGVDCFNYHKSEAPVRGEVREALEVTSTAAWTA</sequence>
<accession>A0A1D1URV8</accession>
<dbReference type="OrthoDB" id="6750869at2759"/>
<dbReference type="Proteomes" id="UP000186922">
    <property type="component" value="Unassembled WGS sequence"/>
</dbReference>
<evidence type="ECO:0000313" key="2">
    <source>
        <dbReference type="Proteomes" id="UP000186922"/>
    </source>
</evidence>
<dbReference type="AlphaFoldDB" id="A0A1D1URV8"/>